<dbReference type="UniPathway" id="UPA00232"/>
<dbReference type="FunFam" id="3.50.50.60:FF:000021">
    <property type="entry name" value="Ubiquinone biosynthesis monooxygenase COQ6"/>
    <property type="match status" value="1"/>
</dbReference>
<comment type="caution">
    <text evidence="9">The sequence shown here is derived from an EMBL/GenBank/DDBJ whole genome shotgun (WGS) entry which is preliminary data.</text>
</comment>
<dbReference type="GO" id="GO:0110142">
    <property type="term" value="C:ubiquinone biosynthesis complex"/>
    <property type="evidence" value="ECO:0007669"/>
    <property type="project" value="UniProtKB-ARBA"/>
</dbReference>
<proteinExistence type="inferred from homology"/>
<feature type="domain" description="FAD-binding" evidence="8">
    <location>
        <begin position="40"/>
        <end position="377"/>
    </location>
</feature>
<dbReference type="InterPro" id="IPR018168">
    <property type="entry name" value="Ubi_Hdrlase_CS"/>
</dbReference>
<keyword evidence="5" id="KW-0274">FAD</keyword>
<dbReference type="NCBIfam" id="TIGR01988">
    <property type="entry name" value="Ubi-OHases"/>
    <property type="match status" value="1"/>
</dbReference>
<dbReference type="EMBL" id="AWWI01000040">
    <property type="protein sequence ID" value="PIL21396.1"/>
    <property type="molecule type" value="Genomic_DNA"/>
</dbReference>
<evidence type="ECO:0000256" key="4">
    <source>
        <dbReference type="ARBA" id="ARBA00022630"/>
    </source>
</evidence>
<evidence type="ECO:0000256" key="5">
    <source>
        <dbReference type="ARBA" id="ARBA00022827"/>
    </source>
</evidence>
<keyword evidence="4" id="KW-0285">Flavoprotein</keyword>
<evidence type="ECO:0000256" key="3">
    <source>
        <dbReference type="ARBA" id="ARBA00005349"/>
    </source>
</evidence>
<gene>
    <name evidence="9" type="ORF">P775_04355</name>
</gene>
<accession>A0A2G8RIH0</accession>
<dbReference type="AlphaFoldDB" id="A0A2G8RIH0"/>
<dbReference type="SUPFAM" id="SSF51905">
    <property type="entry name" value="FAD/NAD(P)-binding domain"/>
    <property type="match status" value="1"/>
</dbReference>
<dbReference type="GO" id="GO:0016705">
    <property type="term" value="F:oxidoreductase activity, acting on paired donors, with incorporation or reduction of molecular oxygen"/>
    <property type="evidence" value="ECO:0007669"/>
    <property type="project" value="InterPro"/>
</dbReference>
<dbReference type="PANTHER" id="PTHR43876:SF7">
    <property type="entry name" value="UBIQUINONE BIOSYNTHESIS MONOOXYGENASE COQ6, MITOCHONDRIAL"/>
    <property type="match status" value="1"/>
</dbReference>
<evidence type="ECO:0000313" key="10">
    <source>
        <dbReference type="Proteomes" id="UP000231259"/>
    </source>
</evidence>
<comment type="pathway">
    <text evidence="2">Cofactor biosynthesis; ubiquinone biosynthesis.</text>
</comment>
<dbReference type="InterPro" id="IPR002938">
    <property type="entry name" value="FAD-bd"/>
</dbReference>
<dbReference type="GO" id="GO:0004497">
    <property type="term" value="F:monooxygenase activity"/>
    <property type="evidence" value="ECO:0007669"/>
    <property type="project" value="UniProtKB-KW"/>
</dbReference>
<dbReference type="Gene3D" id="3.50.50.60">
    <property type="entry name" value="FAD/NAD(P)-binding domain"/>
    <property type="match status" value="2"/>
</dbReference>
<name>A0A2G8RIH0_9RHOB</name>
<dbReference type="GO" id="GO:0071949">
    <property type="term" value="F:FAD binding"/>
    <property type="evidence" value="ECO:0007669"/>
    <property type="project" value="InterPro"/>
</dbReference>
<evidence type="ECO:0000256" key="7">
    <source>
        <dbReference type="ARBA" id="ARBA00023033"/>
    </source>
</evidence>
<protein>
    <recommendedName>
        <fullName evidence="8">FAD-binding domain-containing protein</fullName>
    </recommendedName>
</protein>
<dbReference type="InterPro" id="IPR010971">
    <property type="entry name" value="UbiH/COQ6"/>
</dbReference>
<dbReference type="Pfam" id="PF01494">
    <property type="entry name" value="FAD_binding_3"/>
    <property type="match status" value="1"/>
</dbReference>
<evidence type="ECO:0000256" key="1">
    <source>
        <dbReference type="ARBA" id="ARBA00001974"/>
    </source>
</evidence>
<dbReference type="PRINTS" id="PR00420">
    <property type="entry name" value="RNGMNOXGNASE"/>
</dbReference>
<dbReference type="PANTHER" id="PTHR43876">
    <property type="entry name" value="UBIQUINONE BIOSYNTHESIS MONOOXYGENASE COQ6, MITOCHONDRIAL"/>
    <property type="match status" value="1"/>
</dbReference>
<dbReference type="GO" id="GO:0006744">
    <property type="term" value="P:ubiquinone biosynthetic process"/>
    <property type="evidence" value="ECO:0007669"/>
    <property type="project" value="UniProtKB-UniPathway"/>
</dbReference>
<keyword evidence="6" id="KW-0560">Oxidoreductase</keyword>
<reference evidence="9 10" key="1">
    <citation type="submission" date="2013-09" db="EMBL/GenBank/DDBJ databases">
        <title>Genome sequencing of Phaeobacter antarcticus sp. nov. SM1211.</title>
        <authorList>
            <person name="Zhang X.-Y."/>
            <person name="Liu C."/>
            <person name="Chen X.-L."/>
            <person name="Xie B.-B."/>
            <person name="Qin Q.-L."/>
            <person name="Rong J.-C."/>
            <person name="Zhang Y.-Z."/>
        </authorList>
    </citation>
    <scope>NUCLEOTIDE SEQUENCE [LARGE SCALE GENOMIC DNA]</scope>
    <source>
        <strain evidence="9 10">SM1211</strain>
    </source>
</reference>
<comment type="similarity">
    <text evidence="3">Belongs to the UbiH/COQ6 family.</text>
</comment>
<keyword evidence="10" id="KW-1185">Reference proteome</keyword>
<evidence type="ECO:0000256" key="6">
    <source>
        <dbReference type="ARBA" id="ARBA00023002"/>
    </source>
</evidence>
<keyword evidence="7" id="KW-0503">Monooxygenase</keyword>
<dbReference type="InterPro" id="IPR051205">
    <property type="entry name" value="UbiH/COQ6_monooxygenase"/>
</dbReference>
<dbReference type="PROSITE" id="PS01304">
    <property type="entry name" value="UBIH"/>
    <property type="match status" value="1"/>
</dbReference>
<dbReference type="Proteomes" id="UP000231259">
    <property type="component" value="Unassembled WGS sequence"/>
</dbReference>
<sequence>MPSLLISVFHLTVAAVRRMDNPARTAILQGMSTDMTYHSDILVIGGGLNGACMALAAAQTGLSVTVIDTLAGGVQSDPAFDGRSYALALTSQRMLAALGLWTALEHHAQPMLQIKVSDSRVGDSAAFLGLSFDAAEMGDGPMGYMVEDRHLRASLLSALTETDGITHRTGATVVAQNADATGASVTLSDGEILRARLLIGADGRQSGTATRAGIRRTGWTYRQNALVCAIAHEKPHHGIAHQLFLPPGPLAILPLTENRSSIVWTETADMARRITALSDEDYLKVLRPRFGDFLGQISLAGARYTYPLGLTLANALTAPRLVLVGDAAHGMHPIAGQGLNAGLRDIAALAHVITHAIQRGEDFASPQVLDRYAEWRRFDTATLALATDVFNRLFSNDNPILRGLRDLGMKMVNAAPDLRRGFMREAAGLSGDLPDLMRR</sequence>
<evidence type="ECO:0000259" key="8">
    <source>
        <dbReference type="Pfam" id="PF01494"/>
    </source>
</evidence>
<evidence type="ECO:0000256" key="2">
    <source>
        <dbReference type="ARBA" id="ARBA00004749"/>
    </source>
</evidence>
<evidence type="ECO:0000313" key="9">
    <source>
        <dbReference type="EMBL" id="PIL21396.1"/>
    </source>
</evidence>
<dbReference type="InterPro" id="IPR036188">
    <property type="entry name" value="FAD/NAD-bd_sf"/>
</dbReference>
<organism evidence="9 10">
    <name type="scientific">Puniceibacterium antarcticum</name>
    <dbReference type="NCBI Taxonomy" id="1206336"/>
    <lineage>
        <taxon>Bacteria</taxon>
        <taxon>Pseudomonadati</taxon>
        <taxon>Pseudomonadota</taxon>
        <taxon>Alphaproteobacteria</taxon>
        <taxon>Rhodobacterales</taxon>
        <taxon>Paracoccaceae</taxon>
        <taxon>Puniceibacterium</taxon>
    </lineage>
</organism>
<comment type="cofactor">
    <cofactor evidence="1">
        <name>FAD</name>
        <dbReference type="ChEBI" id="CHEBI:57692"/>
    </cofactor>
</comment>